<evidence type="ECO:0000313" key="5">
    <source>
        <dbReference type="EMBL" id="SBW01695.1"/>
    </source>
</evidence>
<accession>A0A212JQV1</accession>
<feature type="region of interest" description="Disordered" evidence="1">
    <location>
        <begin position="254"/>
        <end position="273"/>
    </location>
</feature>
<keyword evidence="2" id="KW-0472">Membrane</keyword>
<feature type="transmembrane region" description="Helical" evidence="2">
    <location>
        <begin position="466"/>
        <end position="491"/>
    </location>
</feature>
<evidence type="ECO:0000259" key="3">
    <source>
        <dbReference type="Pfam" id="PF09925"/>
    </source>
</evidence>
<feature type="transmembrane region" description="Helical" evidence="2">
    <location>
        <begin position="114"/>
        <end position="136"/>
    </location>
</feature>
<sequence length="805" mass="86741">MTEIENSDPSATPSHAPNHVAGHAPDTAPYTVPDLAPGGGVLPPLTKASLNTLCDSGVISTVAWQRAVEFCGFRPDGKAWLAYWRQMFLLGGALFFLAGMICFIAWNWGAMTPFARMALTGALVAGSGLGAVLLGPDTRLGQVLLLACGIAIGPMLAVFGQTYQTGAELWELFRVWTALLVLLALAGRQAGLWFAAWISANIFAALWLGRSLSSPLDALGQFFMVPEWLVAIACAIACWEWMARRAATRLQQNLDDAPDNPQGQSKGQNESQSKNKAHAQAWLCSRWMPRLLFFDMVSRTTFFLIATIFDLYFRDGQMLWLSPNFVVGFALVVAGFSWWWYRTRQPDLFMLATLLAAGAAVLLSALAEAELFFSAGSMATFLLWGLLVTGVTAGLAKILLHLQRSMMTSPRQEAETVAFFPSILARATAGNNWQTLWAHLQAGAFVPLNQSLSDALGRLGEQPSPWYVRGMLAFGGWMAAVFFIVFFGFLLFESLGISSNEELTVFAASVPVLLMGRVLLARQQLFARHFGFALVIAGTVGLAIALCASIRPEGLACLALAGVLLVLGILMGNAGYAMLAAIVIGNSVALGIAFFYGYARNGFAASETGGAVELLSLWWALVCAGLACYCLREHRWRGTARGKVAEGWFYGFYASGLIFEMFTLAPAYSLASDMGLPGLATGYLGLAPALAVVALAFWLGKGAGRPARLLTMAGMPLVFALSWYLPGAGLALLGLTLARRMGSVVMQGFVLAYLFAYMVFYYYSLAVPFSQKSIYLMATGLGLLALALILRLWQAKTAAREAAHA</sequence>
<dbReference type="RefSeq" id="WP_227118102.1">
    <property type="nucleotide sequence ID" value="NZ_LT598928.1"/>
</dbReference>
<feature type="transmembrane region" description="Helical" evidence="2">
    <location>
        <begin position="611"/>
        <end position="631"/>
    </location>
</feature>
<feature type="transmembrane region" description="Helical" evidence="2">
    <location>
        <begin position="744"/>
        <end position="763"/>
    </location>
</feature>
<feature type="transmembrane region" description="Helical" evidence="2">
    <location>
        <begin position="379"/>
        <end position="400"/>
    </location>
</feature>
<feature type="transmembrane region" description="Helical" evidence="2">
    <location>
        <begin position="712"/>
        <end position="738"/>
    </location>
</feature>
<dbReference type="EMBL" id="FLUP01000001">
    <property type="protein sequence ID" value="SBW01695.1"/>
    <property type="molecule type" value="Genomic_DNA"/>
</dbReference>
<feature type="transmembrane region" description="Helical" evidence="2">
    <location>
        <begin position="143"/>
        <end position="163"/>
    </location>
</feature>
<feature type="domain" description="DUF4401" evidence="4">
    <location>
        <begin position="465"/>
        <end position="790"/>
    </location>
</feature>
<dbReference type="Pfam" id="PF09925">
    <property type="entry name" value="DUF2157"/>
    <property type="match status" value="1"/>
</dbReference>
<feature type="transmembrane region" description="Helical" evidence="2">
    <location>
        <begin position="775"/>
        <end position="793"/>
    </location>
</feature>
<feature type="compositionally biased region" description="Polar residues" evidence="1">
    <location>
        <begin position="261"/>
        <end position="273"/>
    </location>
</feature>
<feature type="transmembrane region" description="Helical" evidence="2">
    <location>
        <begin position="680"/>
        <end position="700"/>
    </location>
</feature>
<feature type="transmembrane region" description="Helical" evidence="2">
    <location>
        <begin position="319"/>
        <end position="341"/>
    </location>
</feature>
<feature type="transmembrane region" description="Helical" evidence="2">
    <location>
        <begin position="291"/>
        <end position="313"/>
    </location>
</feature>
<dbReference type="AlphaFoldDB" id="A0A212JQV1"/>
<dbReference type="InterPro" id="IPR018677">
    <property type="entry name" value="DUF2157"/>
</dbReference>
<feature type="transmembrane region" description="Helical" evidence="2">
    <location>
        <begin position="169"/>
        <end position="185"/>
    </location>
</feature>
<evidence type="ECO:0000256" key="1">
    <source>
        <dbReference type="SAM" id="MobiDB-lite"/>
    </source>
</evidence>
<evidence type="ECO:0000259" key="4">
    <source>
        <dbReference type="Pfam" id="PF14351"/>
    </source>
</evidence>
<name>A0A212JQV1_9BACT</name>
<feature type="transmembrane region" description="Helical" evidence="2">
    <location>
        <begin position="221"/>
        <end position="242"/>
    </location>
</feature>
<feature type="transmembrane region" description="Helical" evidence="2">
    <location>
        <begin position="647"/>
        <end position="668"/>
    </location>
</feature>
<feature type="region of interest" description="Disordered" evidence="1">
    <location>
        <begin position="1"/>
        <end position="23"/>
    </location>
</feature>
<keyword evidence="2" id="KW-0812">Transmembrane</keyword>
<gene>
    <name evidence="5" type="ORF">KM92DES2_11542</name>
</gene>
<feature type="transmembrane region" description="Helical" evidence="2">
    <location>
        <begin position="192"/>
        <end position="209"/>
    </location>
</feature>
<protein>
    <submittedName>
        <fullName evidence="5">Membrane protein-like protein</fullName>
    </submittedName>
</protein>
<feature type="transmembrane region" description="Helical" evidence="2">
    <location>
        <begin position="503"/>
        <end position="520"/>
    </location>
</feature>
<proteinExistence type="predicted"/>
<organism evidence="5">
    <name type="scientific">uncultured Desulfovibrio sp</name>
    <dbReference type="NCBI Taxonomy" id="167968"/>
    <lineage>
        <taxon>Bacteria</taxon>
        <taxon>Pseudomonadati</taxon>
        <taxon>Thermodesulfobacteriota</taxon>
        <taxon>Desulfovibrionia</taxon>
        <taxon>Desulfovibrionales</taxon>
        <taxon>Desulfovibrionaceae</taxon>
        <taxon>Desulfovibrio</taxon>
        <taxon>environmental samples</taxon>
    </lineage>
</organism>
<keyword evidence="2" id="KW-1133">Transmembrane helix</keyword>
<feature type="transmembrane region" description="Helical" evidence="2">
    <location>
        <begin position="348"/>
        <end position="367"/>
    </location>
</feature>
<feature type="transmembrane region" description="Helical" evidence="2">
    <location>
        <begin position="552"/>
        <end position="570"/>
    </location>
</feature>
<feature type="transmembrane region" description="Helical" evidence="2">
    <location>
        <begin position="527"/>
        <end position="546"/>
    </location>
</feature>
<feature type="transmembrane region" description="Helical" evidence="2">
    <location>
        <begin position="88"/>
        <end position="108"/>
    </location>
</feature>
<feature type="transmembrane region" description="Helical" evidence="2">
    <location>
        <begin position="577"/>
        <end position="599"/>
    </location>
</feature>
<evidence type="ECO:0000256" key="2">
    <source>
        <dbReference type="SAM" id="Phobius"/>
    </source>
</evidence>
<dbReference type="InterPro" id="IPR025513">
    <property type="entry name" value="DUF4401"/>
</dbReference>
<reference evidence="5" key="1">
    <citation type="submission" date="2016-04" db="EMBL/GenBank/DDBJ databases">
        <authorList>
            <person name="Evans L.H."/>
            <person name="Alamgir A."/>
            <person name="Owens N."/>
            <person name="Weber N.D."/>
            <person name="Virtaneva K."/>
            <person name="Barbian K."/>
            <person name="Babar A."/>
            <person name="Rosenke K."/>
        </authorList>
    </citation>
    <scope>NUCLEOTIDE SEQUENCE</scope>
    <source>
        <strain evidence="5">92-2</strain>
    </source>
</reference>
<dbReference type="Pfam" id="PF14351">
    <property type="entry name" value="DUF4401"/>
    <property type="match status" value="1"/>
</dbReference>
<feature type="domain" description="DUF2157" evidence="3">
    <location>
        <begin position="53"/>
        <end position="193"/>
    </location>
</feature>